<gene>
    <name evidence="2" type="ORF">BD310DRAFT_910805</name>
</gene>
<evidence type="ECO:0008006" key="4">
    <source>
        <dbReference type="Google" id="ProtNLM"/>
    </source>
</evidence>
<dbReference type="Proteomes" id="UP000292082">
    <property type="component" value="Unassembled WGS sequence"/>
</dbReference>
<feature type="compositionally biased region" description="Acidic residues" evidence="1">
    <location>
        <begin position="414"/>
        <end position="424"/>
    </location>
</feature>
<sequence>MGTNPEGVQFQPQVAVSDNDIKERHAMTSVWPDIKLLLCLFHTWQAWRNALNRSLGPLPKGDERMEVRTRLARFCMRLLREIIDYSNAQAAFKEEEAFFRALHSRRAGSEKKRGAAGIKFLKYLSSFLATEEYWKQWSRAGVLDAAATLGVTPEEVPRTTNHLESHNNHLKGDYFADHTHGGRLPRLDIWIIVLVTAVIPDFFFWRENMRTLQEQRAFLRTAPHARSGNLDAPVSPVEPVLPVAMQPAPSDSLPAAADGLSLTSFESDLLGSMLADSGDSHGDISDLDNSLDSTASNMDDSWLAEPEIAMGATQISADLASLTPDPVRVRADHSVSSSPANANARTILMQELLQATDQCADLIKRLRSLGVSQTVLDPYIAPFNRESMADSSFGQSDSSPILPPDSPSSSGSSDLDDQSPDMDMSDAPHPPVLVPFQRQRKEPRKTSYAIR</sequence>
<dbReference type="STRING" id="114155.A0A4Q9P9V4"/>
<feature type="region of interest" description="Disordered" evidence="1">
    <location>
        <begin position="388"/>
        <end position="451"/>
    </location>
</feature>
<keyword evidence="3" id="KW-1185">Reference proteome</keyword>
<accession>A0A4Q9P9V4</accession>
<evidence type="ECO:0000256" key="1">
    <source>
        <dbReference type="SAM" id="MobiDB-lite"/>
    </source>
</evidence>
<name>A0A4Q9P9V4_9APHY</name>
<evidence type="ECO:0000313" key="2">
    <source>
        <dbReference type="EMBL" id="TBU51208.1"/>
    </source>
</evidence>
<dbReference type="EMBL" id="ML145362">
    <property type="protein sequence ID" value="TBU51208.1"/>
    <property type="molecule type" value="Genomic_DNA"/>
</dbReference>
<protein>
    <recommendedName>
        <fullName evidence="4">MULE transposase domain-containing protein</fullName>
    </recommendedName>
</protein>
<proteinExistence type="predicted"/>
<dbReference type="AlphaFoldDB" id="A0A4Q9P9V4"/>
<reference evidence="2 3" key="1">
    <citation type="submission" date="2019-01" db="EMBL/GenBank/DDBJ databases">
        <title>Draft genome sequences of three monokaryotic isolates of the white-rot basidiomycete fungus Dichomitus squalens.</title>
        <authorList>
            <consortium name="DOE Joint Genome Institute"/>
            <person name="Lopez S.C."/>
            <person name="Andreopoulos B."/>
            <person name="Pangilinan J."/>
            <person name="Lipzen A."/>
            <person name="Riley R."/>
            <person name="Ahrendt S."/>
            <person name="Ng V."/>
            <person name="Barry K."/>
            <person name="Daum C."/>
            <person name="Grigoriev I.V."/>
            <person name="Hilden K.S."/>
            <person name="Makela M.R."/>
            <person name="de Vries R.P."/>
        </authorList>
    </citation>
    <scope>NUCLEOTIDE SEQUENCE [LARGE SCALE GENOMIC DNA]</scope>
    <source>
        <strain evidence="2 3">CBS 464.89</strain>
    </source>
</reference>
<organism evidence="2 3">
    <name type="scientific">Dichomitus squalens</name>
    <dbReference type="NCBI Taxonomy" id="114155"/>
    <lineage>
        <taxon>Eukaryota</taxon>
        <taxon>Fungi</taxon>
        <taxon>Dikarya</taxon>
        <taxon>Basidiomycota</taxon>
        <taxon>Agaricomycotina</taxon>
        <taxon>Agaricomycetes</taxon>
        <taxon>Polyporales</taxon>
        <taxon>Polyporaceae</taxon>
        <taxon>Dichomitus</taxon>
    </lineage>
</organism>
<evidence type="ECO:0000313" key="3">
    <source>
        <dbReference type="Proteomes" id="UP000292082"/>
    </source>
</evidence>